<evidence type="ECO:0000256" key="2">
    <source>
        <dbReference type="ARBA" id="ARBA00010358"/>
    </source>
</evidence>
<keyword evidence="5 14" id="KW-0812">Transmembrane</keyword>
<evidence type="ECO:0000313" key="15">
    <source>
        <dbReference type="EMBL" id="BDA79736.1"/>
    </source>
</evidence>
<keyword evidence="9 14" id="KW-0472">Membrane</keyword>
<dbReference type="Pfam" id="PF03280">
    <property type="entry name" value="Lipase_chap"/>
    <property type="match status" value="1"/>
</dbReference>
<evidence type="ECO:0000256" key="14">
    <source>
        <dbReference type="SAM" id="Phobius"/>
    </source>
</evidence>
<feature type="region of interest" description="Disordered" evidence="13">
    <location>
        <begin position="301"/>
        <end position="347"/>
    </location>
</feature>
<evidence type="ECO:0000256" key="3">
    <source>
        <dbReference type="ARBA" id="ARBA00022475"/>
    </source>
</evidence>
<evidence type="ECO:0000256" key="11">
    <source>
        <dbReference type="ARBA" id="ARBA00030948"/>
    </source>
</evidence>
<dbReference type="EMBL" id="AP025028">
    <property type="protein sequence ID" value="BDA79736.1"/>
    <property type="molecule type" value="Genomic_DNA"/>
</dbReference>
<dbReference type="InterPro" id="IPR004961">
    <property type="entry name" value="Lipase_chaperone"/>
</dbReference>
<keyword evidence="3" id="KW-1003">Cell membrane</keyword>
<evidence type="ECO:0000256" key="7">
    <source>
        <dbReference type="ARBA" id="ARBA00022989"/>
    </source>
</evidence>
<keyword evidence="6" id="KW-0442">Lipid degradation</keyword>
<dbReference type="Proteomes" id="UP000245263">
    <property type="component" value="Chromosome 1"/>
</dbReference>
<evidence type="ECO:0000313" key="16">
    <source>
        <dbReference type="Proteomes" id="UP000245263"/>
    </source>
</evidence>
<keyword evidence="16" id="KW-1185">Reference proteome</keyword>
<keyword evidence="4" id="KW-0997">Cell inner membrane</keyword>
<name>A0ABM7UL95_9LEPT</name>
<organism evidence="15 16">
    <name type="scientific">Leptospira kobayashii</name>
    <dbReference type="NCBI Taxonomy" id="1917830"/>
    <lineage>
        <taxon>Bacteria</taxon>
        <taxon>Pseudomonadati</taxon>
        <taxon>Spirochaetota</taxon>
        <taxon>Spirochaetia</taxon>
        <taxon>Leptospirales</taxon>
        <taxon>Leptospiraceae</taxon>
        <taxon>Leptospira</taxon>
    </lineage>
</organism>
<evidence type="ECO:0000256" key="13">
    <source>
        <dbReference type="SAM" id="MobiDB-lite"/>
    </source>
</evidence>
<evidence type="ECO:0000256" key="10">
    <source>
        <dbReference type="ARBA" id="ARBA00023186"/>
    </source>
</evidence>
<evidence type="ECO:0000256" key="1">
    <source>
        <dbReference type="ARBA" id="ARBA00004383"/>
    </source>
</evidence>
<feature type="transmembrane region" description="Helical" evidence="14">
    <location>
        <begin position="5"/>
        <end position="25"/>
    </location>
</feature>
<dbReference type="SUPFAM" id="SSF158855">
    <property type="entry name" value="Lipase chaperone-like"/>
    <property type="match status" value="1"/>
</dbReference>
<evidence type="ECO:0000256" key="9">
    <source>
        <dbReference type="ARBA" id="ARBA00023136"/>
    </source>
</evidence>
<keyword evidence="10" id="KW-0143">Chaperone</keyword>
<proteinExistence type="inferred from homology"/>
<evidence type="ECO:0000256" key="12">
    <source>
        <dbReference type="ARBA" id="ARBA00031542"/>
    </source>
</evidence>
<accession>A0ABM7UL95</accession>
<reference evidence="15 16" key="1">
    <citation type="submission" date="2021-08" db="EMBL/GenBank/DDBJ databases">
        <title>Complete genome sequence of Leptospira kobayashii strain E30.</title>
        <authorList>
            <person name="Nakao R."/>
            <person name="Nakamura S."/>
            <person name="Masuzawa T."/>
            <person name="Koizumi N."/>
        </authorList>
    </citation>
    <scope>NUCLEOTIDE SEQUENCE [LARGE SCALE GENOMIC DNA]</scope>
    <source>
        <strain evidence="15 16">E30</strain>
    </source>
</reference>
<dbReference type="RefSeq" id="WP_109020389.1">
    <property type="nucleotide sequence ID" value="NZ_AP025028.1"/>
</dbReference>
<keyword evidence="7 14" id="KW-1133">Transmembrane helix</keyword>
<evidence type="ECO:0000256" key="6">
    <source>
        <dbReference type="ARBA" id="ARBA00022963"/>
    </source>
</evidence>
<feature type="compositionally biased region" description="Basic and acidic residues" evidence="13">
    <location>
        <begin position="327"/>
        <end position="347"/>
    </location>
</feature>
<evidence type="ECO:0000256" key="4">
    <source>
        <dbReference type="ARBA" id="ARBA00022519"/>
    </source>
</evidence>
<protein>
    <recommendedName>
        <fullName evidence="11">Lipase helper protein</fullName>
    </recommendedName>
    <alternativeName>
        <fullName evidence="12">Lipase modulator</fullName>
    </alternativeName>
</protein>
<sequence length="347" mass="41003">MNRKIVLFIGIGLLFLAFYLFYRLFTQAHPTTSSEGSENDKAKTYFSQASDGFEVDPFYLESSKNLFQADGGFLKFDEIMARARTGEINLVSELWALRRQCPEGSTREQCNEYVKAFLKNEYSGDEANKLISLLNSYLRYEEAMSHYELPANASNEEKYELVKTFRRTFFSKDDADLVFGLEEATADFSFNRRKFLDETKNVSGDERMRQYENYRKKTFGDYYDSVSAREPKFDRYETELELRNNELAKMDPTAKESKEREVRIRYFGKDGNDRMEKVARELKQEEERENQLAKEEAEFLRKNPNLKTDEKNRKLMELRTQILGSKESAEEYSRRKQYESEMKNQSE</sequence>
<comment type="similarity">
    <text evidence="2">Belongs to the lipase chaperone family.</text>
</comment>
<evidence type="ECO:0000256" key="5">
    <source>
        <dbReference type="ARBA" id="ARBA00022692"/>
    </source>
</evidence>
<comment type="subcellular location">
    <subcellularLocation>
        <location evidence="1">Cell inner membrane</location>
        <topology evidence="1">Single-pass membrane protein</topology>
        <orientation evidence="1">Periplasmic side</orientation>
    </subcellularLocation>
</comment>
<feature type="compositionally biased region" description="Basic and acidic residues" evidence="13">
    <location>
        <begin position="301"/>
        <end position="317"/>
    </location>
</feature>
<gene>
    <name evidence="15" type="ORF">LPTSP3_g26660</name>
</gene>
<evidence type="ECO:0000256" key="8">
    <source>
        <dbReference type="ARBA" id="ARBA00023098"/>
    </source>
</evidence>
<keyword evidence="8" id="KW-0443">Lipid metabolism</keyword>